<dbReference type="EMBL" id="AP022565">
    <property type="protein sequence ID" value="BBX30108.1"/>
    <property type="molecule type" value="Genomic_DNA"/>
</dbReference>
<accession>A0A6N4V0F9</accession>
<dbReference type="PANTHER" id="PTHR33371:SF15">
    <property type="entry name" value="LIPOPROTEIN LPRN"/>
    <property type="match status" value="1"/>
</dbReference>
<proteinExistence type="predicted"/>
<dbReference type="InterPro" id="IPR052336">
    <property type="entry name" value="MlaD_Phospholipid_Transporter"/>
</dbReference>
<keyword evidence="3" id="KW-1185">Reference proteome</keyword>
<gene>
    <name evidence="2" type="ORF">MALV_52330</name>
</gene>
<dbReference type="AlphaFoldDB" id="A0A6N4V0F9"/>
<dbReference type="KEGG" id="malv:MALV_52330"/>
<reference evidence="2 3" key="1">
    <citation type="journal article" date="2019" name="Emerg. Microbes Infect.">
        <title>Comprehensive subspecies identification of 175 nontuberculous mycobacteria species based on 7547 genomic profiles.</title>
        <authorList>
            <person name="Matsumoto Y."/>
            <person name="Kinjo T."/>
            <person name="Motooka D."/>
            <person name="Nabeya D."/>
            <person name="Jung N."/>
            <person name="Uechi K."/>
            <person name="Horii T."/>
            <person name="Iida T."/>
            <person name="Fujita J."/>
            <person name="Nakamura S."/>
        </authorList>
    </citation>
    <scope>NUCLEOTIDE SEQUENCE [LARGE SCALE GENOMIC DNA]</scope>
    <source>
        <strain evidence="2 3">JCM 12272</strain>
    </source>
</reference>
<dbReference type="PANTHER" id="PTHR33371">
    <property type="entry name" value="INTERMEMBRANE PHOSPHOLIPID TRANSPORT SYSTEM BINDING PROTEIN MLAD-RELATED"/>
    <property type="match status" value="1"/>
</dbReference>
<protein>
    <submittedName>
        <fullName evidence="2">Putative Mce family protein</fullName>
    </submittedName>
</protein>
<evidence type="ECO:0000259" key="1">
    <source>
        <dbReference type="Pfam" id="PF02470"/>
    </source>
</evidence>
<dbReference type="Proteomes" id="UP000466906">
    <property type="component" value="Chromosome"/>
</dbReference>
<name>A0A6N4V0F9_9MYCO</name>
<feature type="domain" description="Mce/MlaD" evidence="1">
    <location>
        <begin position="36"/>
        <end position="111"/>
    </location>
</feature>
<evidence type="ECO:0000313" key="2">
    <source>
        <dbReference type="EMBL" id="BBX30108.1"/>
    </source>
</evidence>
<sequence length="359" mass="37403">MLPGAIATVVSVTLAGCAAPTLSDMPLPAPSVSADSYTLTAHFANALNLPGKAKVRLAGADIGEVVSMSAQDYTAVVTMRVRSGVRLPKGSVAELRTATPLGDVFVAIKPPSQPEAEFLADGDTIELRSTASAATVEEVLSSAAVLVNGGVVRDMTKLVNSLGRAAGNNGDVFGDLIDQSATLMGTLGDRSEQIQDSLETTTRLVDTLNSRQNTIDDLLESTAPALAAVDAGQLADTVDVAGDIATHLAKFPSLQGTDTRSTIADLSAVSRALNDVVLSPDTSLAAVNRLLPMLIRATSGTSIAVDVNIAKLALGNWPDIGYLGDPNFHGPKRADWQYLVGSLKYVLYRLQERVVGQKP</sequence>
<dbReference type="InterPro" id="IPR003399">
    <property type="entry name" value="Mce/MlaD"/>
</dbReference>
<dbReference type="GO" id="GO:0005576">
    <property type="term" value="C:extracellular region"/>
    <property type="evidence" value="ECO:0007669"/>
    <property type="project" value="TreeGrafter"/>
</dbReference>
<organism evidence="2 3">
    <name type="scientific">Mycolicibacterium alvei</name>
    <dbReference type="NCBI Taxonomy" id="67081"/>
    <lineage>
        <taxon>Bacteria</taxon>
        <taxon>Bacillati</taxon>
        <taxon>Actinomycetota</taxon>
        <taxon>Actinomycetes</taxon>
        <taxon>Mycobacteriales</taxon>
        <taxon>Mycobacteriaceae</taxon>
        <taxon>Mycolicibacterium</taxon>
    </lineage>
</organism>
<evidence type="ECO:0000313" key="3">
    <source>
        <dbReference type="Proteomes" id="UP000466906"/>
    </source>
</evidence>
<dbReference type="Pfam" id="PF02470">
    <property type="entry name" value="MlaD"/>
    <property type="match status" value="1"/>
</dbReference>